<dbReference type="GO" id="GO:0016920">
    <property type="term" value="F:pyroglutamyl-peptidase activity"/>
    <property type="evidence" value="ECO:0007669"/>
    <property type="project" value="InterPro"/>
</dbReference>
<dbReference type="InterPro" id="IPR036440">
    <property type="entry name" value="Peptidase_C15-like_sf"/>
</dbReference>
<dbReference type="RefSeq" id="WP_145200495.1">
    <property type="nucleotide sequence ID" value="NZ_CP036267.1"/>
</dbReference>
<dbReference type="PIRSF" id="PIRSF015592">
    <property type="entry name" value="Prld-crbxl_pptds"/>
    <property type="match status" value="1"/>
</dbReference>
<evidence type="ECO:0000313" key="9">
    <source>
        <dbReference type="EMBL" id="QDT33725.1"/>
    </source>
</evidence>
<evidence type="ECO:0000256" key="5">
    <source>
        <dbReference type="ARBA" id="ARBA00022801"/>
    </source>
</evidence>
<evidence type="ECO:0000256" key="2">
    <source>
        <dbReference type="ARBA" id="ARBA00019191"/>
    </source>
</evidence>
<evidence type="ECO:0000256" key="7">
    <source>
        <dbReference type="ARBA" id="ARBA00030836"/>
    </source>
</evidence>
<organism evidence="9 10">
    <name type="scientific">Thalassoglobus polymorphus</name>
    <dbReference type="NCBI Taxonomy" id="2527994"/>
    <lineage>
        <taxon>Bacteria</taxon>
        <taxon>Pseudomonadati</taxon>
        <taxon>Planctomycetota</taxon>
        <taxon>Planctomycetia</taxon>
        <taxon>Planctomycetales</taxon>
        <taxon>Planctomycetaceae</taxon>
        <taxon>Thalassoglobus</taxon>
    </lineage>
</organism>
<evidence type="ECO:0000256" key="3">
    <source>
        <dbReference type="ARBA" id="ARBA00022490"/>
    </source>
</evidence>
<dbReference type="Proteomes" id="UP000315724">
    <property type="component" value="Chromosome"/>
</dbReference>
<dbReference type="GO" id="GO:0005829">
    <property type="term" value="C:cytosol"/>
    <property type="evidence" value="ECO:0007669"/>
    <property type="project" value="InterPro"/>
</dbReference>
<evidence type="ECO:0000256" key="1">
    <source>
        <dbReference type="ARBA" id="ARBA00006641"/>
    </source>
</evidence>
<accession>A0A517QQ19</accession>
<protein>
    <recommendedName>
        <fullName evidence="2">Pyrrolidone-carboxylate peptidase</fullName>
    </recommendedName>
    <alternativeName>
        <fullName evidence="7">5-oxoprolyl-peptidase</fullName>
    </alternativeName>
    <alternativeName>
        <fullName evidence="8">Pyroglutamyl-peptidase I</fullName>
    </alternativeName>
</protein>
<dbReference type="CDD" id="cd00501">
    <property type="entry name" value="Peptidase_C15"/>
    <property type="match status" value="1"/>
</dbReference>
<evidence type="ECO:0000313" key="10">
    <source>
        <dbReference type="Proteomes" id="UP000315724"/>
    </source>
</evidence>
<dbReference type="PANTHER" id="PTHR23402">
    <property type="entry name" value="PROTEASE FAMILY C15 PYROGLUTAMYL-PEPTIDASE I-RELATED"/>
    <property type="match status" value="1"/>
</dbReference>
<dbReference type="PANTHER" id="PTHR23402:SF1">
    <property type="entry name" value="PYROGLUTAMYL-PEPTIDASE I"/>
    <property type="match status" value="1"/>
</dbReference>
<evidence type="ECO:0000256" key="6">
    <source>
        <dbReference type="ARBA" id="ARBA00022807"/>
    </source>
</evidence>
<sequence length="193" mass="21517">MRVLITGFPPFPGCPINPTQQLVDAIRDDAIAVNGVQFVSELVPVAYRGVEEVFDRLISEIQPSLVLAFGVGRHQSTLRLETLGVNLDDASIQDNASELRQNKPIVKDGPSEIANRLDLELLAKELLRAGVPTELSNNAGRYVCNHLLYYASYRQSQVEPAYDFLFTHVPTLENGFDLDLTLKGIEVMINWHE</sequence>
<evidence type="ECO:0000256" key="8">
    <source>
        <dbReference type="ARBA" id="ARBA00031559"/>
    </source>
</evidence>
<dbReference type="SUPFAM" id="SSF53182">
    <property type="entry name" value="Pyrrolidone carboxyl peptidase (pyroglutamate aminopeptidase)"/>
    <property type="match status" value="1"/>
</dbReference>
<dbReference type="EMBL" id="CP036267">
    <property type="protein sequence ID" value="QDT33725.1"/>
    <property type="molecule type" value="Genomic_DNA"/>
</dbReference>
<dbReference type="InterPro" id="IPR000816">
    <property type="entry name" value="Peptidase_C15"/>
</dbReference>
<comment type="similarity">
    <text evidence="1">Belongs to the peptidase C15 family.</text>
</comment>
<dbReference type="InterPro" id="IPR016125">
    <property type="entry name" value="Peptidase_C15-like"/>
</dbReference>
<name>A0A517QQ19_9PLAN</name>
<dbReference type="OrthoDB" id="9779738at2"/>
<keyword evidence="6" id="KW-0788">Thiol protease</keyword>
<keyword evidence="3" id="KW-0963">Cytoplasm</keyword>
<dbReference type="Gene3D" id="3.40.630.20">
    <property type="entry name" value="Peptidase C15, pyroglutamyl peptidase I-like"/>
    <property type="match status" value="1"/>
</dbReference>
<keyword evidence="4" id="KW-0645">Protease</keyword>
<gene>
    <name evidence="9" type="primary">pcp</name>
    <name evidence="9" type="ORF">Mal48_29800</name>
</gene>
<reference evidence="9 10" key="1">
    <citation type="submission" date="2019-02" db="EMBL/GenBank/DDBJ databases">
        <title>Deep-cultivation of Planctomycetes and their phenomic and genomic characterization uncovers novel biology.</title>
        <authorList>
            <person name="Wiegand S."/>
            <person name="Jogler M."/>
            <person name="Boedeker C."/>
            <person name="Pinto D."/>
            <person name="Vollmers J."/>
            <person name="Rivas-Marin E."/>
            <person name="Kohn T."/>
            <person name="Peeters S.H."/>
            <person name="Heuer A."/>
            <person name="Rast P."/>
            <person name="Oberbeckmann S."/>
            <person name="Bunk B."/>
            <person name="Jeske O."/>
            <person name="Meyerdierks A."/>
            <person name="Storesund J.E."/>
            <person name="Kallscheuer N."/>
            <person name="Luecker S."/>
            <person name="Lage O.M."/>
            <person name="Pohl T."/>
            <person name="Merkel B.J."/>
            <person name="Hornburger P."/>
            <person name="Mueller R.-W."/>
            <person name="Bruemmer F."/>
            <person name="Labrenz M."/>
            <person name="Spormann A.M."/>
            <person name="Op den Camp H."/>
            <person name="Overmann J."/>
            <person name="Amann R."/>
            <person name="Jetten M.S.M."/>
            <person name="Mascher T."/>
            <person name="Medema M.H."/>
            <person name="Devos D.P."/>
            <person name="Kaster A.-K."/>
            <person name="Ovreas L."/>
            <person name="Rohde M."/>
            <person name="Galperin M.Y."/>
            <person name="Jogler C."/>
        </authorList>
    </citation>
    <scope>NUCLEOTIDE SEQUENCE [LARGE SCALE GENOMIC DNA]</scope>
    <source>
        <strain evidence="9 10">Mal48</strain>
    </source>
</reference>
<evidence type="ECO:0000256" key="4">
    <source>
        <dbReference type="ARBA" id="ARBA00022670"/>
    </source>
</evidence>
<dbReference type="PRINTS" id="PR00706">
    <property type="entry name" value="PYROGLUPTASE"/>
</dbReference>
<dbReference type="AlphaFoldDB" id="A0A517QQ19"/>
<dbReference type="Pfam" id="PF01470">
    <property type="entry name" value="Peptidase_C15"/>
    <property type="match status" value="1"/>
</dbReference>
<proteinExistence type="inferred from homology"/>
<dbReference type="KEGG" id="tpol:Mal48_29800"/>
<keyword evidence="5 9" id="KW-0378">Hydrolase</keyword>
<keyword evidence="10" id="KW-1185">Reference proteome</keyword>
<dbReference type="GO" id="GO:0006508">
    <property type="term" value="P:proteolysis"/>
    <property type="evidence" value="ECO:0007669"/>
    <property type="project" value="UniProtKB-KW"/>
</dbReference>